<dbReference type="EMBL" id="LXQA010471679">
    <property type="protein sequence ID" value="MCI53945.1"/>
    <property type="molecule type" value="Genomic_DNA"/>
</dbReference>
<sequence>MIVVSGQEDMMVSHISSFRYIDTDEEATEVPFQALEIASVVTMKSRHGHCKKTGLAMYSWKAMR</sequence>
<organism evidence="1 2">
    <name type="scientific">Trifolium medium</name>
    <dbReference type="NCBI Taxonomy" id="97028"/>
    <lineage>
        <taxon>Eukaryota</taxon>
        <taxon>Viridiplantae</taxon>
        <taxon>Streptophyta</taxon>
        <taxon>Embryophyta</taxon>
        <taxon>Tracheophyta</taxon>
        <taxon>Spermatophyta</taxon>
        <taxon>Magnoliopsida</taxon>
        <taxon>eudicotyledons</taxon>
        <taxon>Gunneridae</taxon>
        <taxon>Pentapetalae</taxon>
        <taxon>rosids</taxon>
        <taxon>fabids</taxon>
        <taxon>Fabales</taxon>
        <taxon>Fabaceae</taxon>
        <taxon>Papilionoideae</taxon>
        <taxon>50 kb inversion clade</taxon>
        <taxon>NPAAA clade</taxon>
        <taxon>Hologalegina</taxon>
        <taxon>IRL clade</taxon>
        <taxon>Trifolieae</taxon>
        <taxon>Trifolium</taxon>
    </lineage>
</organism>
<accession>A0A392T0V0</accession>
<comment type="caution">
    <text evidence="1">The sequence shown here is derived from an EMBL/GenBank/DDBJ whole genome shotgun (WGS) entry which is preliminary data.</text>
</comment>
<name>A0A392T0V0_9FABA</name>
<evidence type="ECO:0000313" key="2">
    <source>
        <dbReference type="Proteomes" id="UP000265520"/>
    </source>
</evidence>
<evidence type="ECO:0000313" key="1">
    <source>
        <dbReference type="EMBL" id="MCI53945.1"/>
    </source>
</evidence>
<dbReference type="AlphaFoldDB" id="A0A392T0V0"/>
<feature type="non-terminal residue" evidence="1">
    <location>
        <position position="64"/>
    </location>
</feature>
<proteinExistence type="predicted"/>
<keyword evidence="2" id="KW-1185">Reference proteome</keyword>
<reference evidence="1 2" key="1">
    <citation type="journal article" date="2018" name="Front. Plant Sci.">
        <title>Red Clover (Trifolium pratense) and Zigzag Clover (T. medium) - A Picture of Genomic Similarities and Differences.</title>
        <authorList>
            <person name="Dluhosova J."/>
            <person name="Istvanek J."/>
            <person name="Nedelnik J."/>
            <person name="Repkova J."/>
        </authorList>
    </citation>
    <scope>NUCLEOTIDE SEQUENCE [LARGE SCALE GENOMIC DNA]</scope>
    <source>
        <strain evidence="2">cv. 10/8</strain>
        <tissue evidence="1">Leaf</tissue>
    </source>
</reference>
<protein>
    <submittedName>
        <fullName evidence="1">Uncharacterized protein</fullName>
    </submittedName>
</protein>
<dbReference type="Proteomes" id="UP000265520">
    <property type="component" value="Unassembled WGS sequence"/>
</dbReference>